<name>A0A2Z3YRB3_9CORY</name>
<evidence type="ECO:0000259" key="3">
    <source>
        <dbReference type="Pfam" id="PF13490"/>
    </source>
</evidence>
<dbReference type="InterPro" id="IPR041916">
    <property type="entry name" value="Anti_sigma_zinc_sf"/>
</dbReference>
<protein>
    <submittedName>
        <fullName evidence="4">Anti-sigma factor RshA</fullName>
    </submittedName>
</protein>
<dbReference type="EMBL" id="CP024988">
    <property type="protein sequence ID" value="AWT25610.1"/>
    <property type="molecule type" value="Genomic_DNA"/>
</dbReference>
<dbReference type="Gene3D" id="1.10.10.1320">
    <property type="entry name" value="Anti-sigma factor, zinc-finger domain"/>
    <property type="match status" value="1"/>
</dbReference>
<dbReference type="AlphaFoldDB" id="A0A2Z3YRB3"/>
<organism evidence="4 5">
    <name type="scientific">Corynebacterium provencense</name>
    <dbReference type="NCBI Taxonomy" id="1737425"/>
    <lineage>
        <taxon>Bacteria</taxon>
        <taxon>Bacillati</taxon>
        <taxon>Actinomycetota</taxon>
        <taxon>Actinomycetes</taxon>
        <taxon>Mycobacteriales</taxon>
        <taxon>Corynebacteriaceae</taxon>
        <taxon>Corynebacterium</taxon>
    </lineage>
</organism>
<evidence type="ECO:0000313" key="5">
    <source>
        <dbReference type="Proteomes" id="UP000247696"/>
    </source>
</evidence>
<proteinExistence type="predicted"/>
<dbReference type="InterPro" id="IPR024020">
    <property type="entry name" value="Anit_sigma_mycothiol_RsrA"/>
</dbReference>
<dbReference type="Pfam" id="PF13490">
    <property type="entry name" value="zf-HC2"/>
    <property type="match status" value="1"/>
</dbReference>
<keyword evidence="1" id="KW-0805">Transcription regulation</keyword>
<reference evidence="5" key="1">
    <citation type="submission" date="2017-11" db="EMBL/GenBank/DDBJ databases">
        <title>Otitis media/interna in a cat caused by the recently described species Corynebacterium provencense.</title>
        <authorList>
            <person name="Kittl S."/>
            <person name="Brodard I."/>
            <person name="Rychener L."/>
            <person name="Jores J."/>
            <person name="Roosje P."/>
            <person name="Gobeli Brawand S."/>
        </authorList>
    </citation>
    <scope>NUCLEOTIDE SEQUENCE [LARGE SCALE GENOMIC DNA]</scope>
    <source>
        <strain evidence="5">17KM38</strain>
    </source>
</reference>
<dbReference type="NCBIfam" id="TIGR03988">
    <property type="entry name" value="antisig_RsrA"/>
    <property type="match status" value="1"/>
</dbReference>
<dbReference type="OrthoDB" id="3267840at2"/>
<sequence length="114" mass="12711">MTDNQRKFHSDCDDLVDVLYEYVDGGCDESLRARLAAHVENCPTCLEQLGIEQQVRQLLRARCCNSAPEDLRGRIVTALRSTTVRRTVGSGDSATVTEVTEVTASVRRVHFDRG</sequence>
<keyword evidence="5" id="KW-1185">Reference proteome</keyword>
<evidence type="ECO:0000256" key="2">
    <source>
        <dbReference type="ARBA" id="ARBA00023163"/>
    </source>
</evidence>
<dbReference type="KEGG" id="cpre:Csp1_08010"/>
<gene>
    <name evidence="4" type="primary">rshA</name>
    <name evidence="4" type="ORF">Csp1_08010</name>
</gene>
<evidence type="ECO:0000256" key="1">
    <source>
        <dbReference type="ARBA" id="ARBA00023015"/>
    </source>
</evidence>
<dbReference type="STRING" id="1737425.GCA_900049755_00493"/>
<dbReference type="InterPro" id="IPR027383">
    <property type="entry name" value="Znf_put"/>
</dbReference>
<dbReference type="RefSeq" id="WP_066585880.1">
    <property type="nucleotide sequence ID" value="NZ_CABKVS010000001.1"/>
</dbReference>
<dbReference type="Proteomes" id="UP000247696">
    <property type="component" value="Chromosome"/>
</dbReference>
<accession>A0A2Z3YRB3</accession>
<keyword evidence="2" id="KW-0804">Transcription</keyword>
<evidence type="ECO:0000313" key="4">
    <source>
        <dbReference type="EMBL" id="AWT25610.1"/>
    </source>
</evidence>
<feature type="domain" description="Putative zinc-finger" evidence="3">
    <location>
        <begin position="12"/>
        <end position="45"/>
    </location>
</feature>